<name>A0A1M5Y517_9FIRM</name>
<dbReference type="InterPro" id="IPR052913">
    <property type="entry name" value="Glycopeptide_resist_protein"/>
</dbReference>
<evidence type="ECO:0000256" key="2">
    <source>
        <dbReference type="SAM" id="MobiDB-lite"/>
    </source>
</evidence>
<dbReference type="InterPro" id="IPR007391">
    <property type="entry name" value="Vancomycin_resist_VanW"/>
</dbReference>
<dbReference type="Pfam" id="PF04294">
    <property type="entry name" value="VanW"/>
    <property type="match status" value="1"/>
</dbReference>
<dbReference type="RefSeq" id="WP_073078908.1">
    <property type="nucleotide sequence ID" value="NZ_FQXV01000007.1"/>
</dbReference>
<evidence type="ECO:0000256" key="3">
    <source>
        <dbReference type="SAM" id="Phobius"/>
    </source>
</evidence>
<gene>
    <name evidence="5" type="ORF">SAMN02745823_02237</name>
</gene>
<evidence type="ECO:0000256" key="1">
    <source>
        <dbReference type="ARBA" id="ARBA00022729"/>
    </source>
</evidence>
<dbReference type="PANTHER" id="PTHR35788">
    <property type="entry name" value="EXPORTED PROTEIN-RELATED"/>
    <property type="match status" value="1"/>
</dbReference>
<dbReference type="PROSITE" id="PS51109">
    <property type="entry name" value="G5"/>
    <property type="match status" value="1"/>
</dbReference>
<feature type="region of interest" description="Disordered" evidence="2">
    <location>
        <begin position="518"/>
        <end position="559"/>
    </location>
</feature>
<dbReference type="PANTHER" id="PTHR35788:SF1">
    <property type="entry name" value="EXPORTED PROTEIN"/>
    <property type="match status" value="1"/>
</dbReference>
<feature type="compositionally biased region" description="Low complexity" evidence="2">
    <location>
        <begin position="537"/>
        <end position="551"/>
    </location>
</feature>
<dbReference type="EMBL" id="FQXV01000007">
    <property type="protein sequence ID" value="SHI07185.1"/>
    <property type="molecule type" value="Genomic_DNA"/>
</dbReference>
<feature type="transmembrane region" description="Helical" evidence="3">
    <location>
        <begin position="7"/>
        <end position="30"/>
    </location>
</feature>
<evidence type="ECO:0000313" key="6">
    <source>
        <dbReference type="Proteomes" id="UP000183995"/>
    </source>
</evidence>
<keyword evidence="3" id="KW-0472">Membrane</keyword>
<keyword evidence="3" id="KW-0812">Transmembrane</keyword>
<dbReference type="AlphaFoldDB" id="A0A1M5Y517"/>
<feature type="domain" description="G5" evidence="4">
    <location>
        <begin position="440"/>
        <end position="522"/>
    </location>
</feature>
<dbReference type="InterPro" id="IPR011098">
    <property type="entry name" value="G5_dom"/>
</dbReference>
<sequence>MKRPGVIAGIIAGAVVVVLVAGVAIAGLYINKMDTVYPNITVGGVNLSGMTLDEAEKALTDAGYEEKAANVAVTVVYPDGEELTITGKESGVRLPADRAAKLAYDYGKDGSFLGKEMKYIGGLFGARELDRSGVETIDEAYVRGIVSDYTQKFNEKLSQGAYTLTNSSIDIVKGSGGAVADAGAVYDLVVDSLSKSVEQNSPVTAEYSIGTDGGDDIDLQSIYDSVHTEPVDAVYDKTTHQATQSQVGVSFDVDAAQKQLGAAKTGATVSVPLIRTDPQVSTEQLQSLLFRDVLSEKATHVAGTSNRINNVVLSAKAVNGTILNPGDTFSYNDTLGERTAAKGYKEAGAYAGGEVIQEIGGGICQTSSTLYYCVLYANLQVVERSNHMFIVTYLPLGDDATVNWGTIDFKFKNNTNYPIKIESTYKDGNLTVRLYGTKTDTNRVEIKYDVISTTDFKTVQKEDASVAPGKTKVQVSGCKGYVVKSYKYIYDAAGNLLSKTAISPSNYKPENRVVLVPVGALTGTSPSPSSTPPPASPSATVSAEPSPSPSEEASEPPPV</sequence>
<evidence type="ECO:0000259" key="4">
    <source>
        <dbReference type="PROSITE" id="PS51109"/>
    </source>
</evidence>
<protein>
    <submittedName>
        <fullName evidence="5">G5 domain-containing protein</fullName>
    </submittedName>
</protein>
<organism evidence="5 6">
    <name type="scientific">Sporobacter termitidis DSM 10068</name>
    <dbReference type="NCBI Taxonomy" id="1123282"/>
    <lineage>
        <taxon>Bacteria</taxon>
        <taxon>Bacillati</taxon>
        <taxon>Bacillota</taxon>
        <taxon>Clostridia</taxon>
        <taxon>Eubacteriales</taxon>
        <taxon>Oscillospiraceae</taxon>
        <taxon>Sporobacter</taxon>
    </lineage>
</organism>
<dbReference type="Pfam" id="PF07501">
    <property type="entry name" value="G5"/>
    <property type="match status" value="1"/>
</dbReference>
<keyword evidence="6" id="KW-1185">Reference proteome</keyword>
<dbReference type="Proteomes" id="UP000183995">
    <property type="component" value="Unassembled WGS sequence"/>
</dbReference>
<proteinExistence type="predicted"/>
<dbReference type="OrthoDB" id="9797191at2"/>
<keyword evidence="1" id="KW-0732">Signal</keyword>
<dbReference type="Gene3D" id="2.20.230.10">
    <property type="entry name" value="Resuscitation-promoting factor rpfb"/>
    <property type="match status" value="1"/>
</dbReference>
<keyword evidence="3" id="KW-1133">Transmembrane helix</keyword>
<dbReference type="SMART" id="SM01208">
    <property type="entry name" value="G5"/>
    <property type="match status" value="1"/>
</dbReference>
<reference evidence="5 6" key="1">
    <citation type="submission" date="2016-11" db="EMBL/GenBank/DDBJ databases">
        <authorList>
            <person name="Jaros S."/>
            <person name="Januszkiewicz K."/>
            <person name="Wedrychowicz H."/>
        </authorList>
    </citation>
    <scope>NUCLEOTIDE SEQUENCE [LARGE SCALE GENOMIC DNA]</scope>
    <source>
        <strain evidence="5 6">DSM 10068</strain>
    </source>
</reference>
<evidence type="ECO:0000313" key="5">
    <source>
        <dbReference type="EMBL" id="SHI07185.1"/>
    </source>
</evidence>
<accession>A0A1M5Y517</accession>
<dbReference type="STRING" id="1123282.SAMN02745823_02237"/>